<feature type="domain" description="Helicase C-terminal" evidence="6">
    <location>
        <begin position="444"/>
        <end position="603"/>
    </location>
</feature>
<dbReference type="InterPro" id="IPR038718">
    <property type="entry name" value="SNF2-like_sf"/>
</dbReference>
<keyword evidence="8" id="KW-1185">Reference proteome</keyword>
<evidence type="ECO:0000256" key="2">
    <source>
        <dbReference type="ARBA" id="ARBA00022801"/>
    </source>
</evidence>
<dbReference type="InterPro" id="IPR057342">
    <property type="entry name" value="DEXDc_RapA"/>
</dbReference>
<dbReference type="InterPro" id="IPR049730">
    <property type="entry name" value="SNF2/RAD54-like_C"/>
</dbReference>
<dbReference type="PANTHER" id="PTHR45766:SF6">
    <property type="entry name" value="SWI_SNF-RELATED MATRIX-ASSOCIATED ACTIN-DEPENDENT REGULATOR OF CHROMATIN SUBFAMILY A-LIKE PROTEIN 1"/>
    <property type="match status" value="1"/>
</dbReference>
<dbReference type="GO" id="GO:0004386">
    <property type="term" value="F:helicase activity"/>
    <property type="evidence" value="ECO:0007669"/>
    <property type="project" value="UniProtKB-KW"/>
</dbReference>
<keyword evidence="4" id="KW-0067">ATP-binding</keyword>
<dbReference type="PANTHER" id="PTHR45766">
    <property type="entry name" value="DNA ANNEALING HELICASE AND ENDONUCLEASE ZRANB3 FAMILY MEMBER"/>
    <property type="match status" value="1"/>
</dbReference>
<keyword evidence="1" id="KW-0547">Nucleotide-binding</keyword>
<dbReference type="Proteomes" id="UP000182661">
    <property type="component" value="Unassembled WGS sequence"/>
</dbReference>
<gene>
    <name evidence="7" type="ORF">AX760_22350</name>
</gene>
<reference evidence="7 8" key="1">
    <citation type="submission" date="2016-02" db="EMBL/GenBank/DDBJ databases">
        <title>Genome sequencing of a beta-galactosidase producing bacteria Rhizobium sp. 59.</title>
        <authorList>
            <person name="Wang D."/>
            <person name="Kot W."/>
            <person name="Qin Y."/>
            <person name="Hansen L."/>
            <person name="Naqvi K."/>
            <person name="Rensing C."/>
        </authorList>
    </citation>
    <scope>NUCLEOTIDE SEQUENCE [LARGE SCALE GENOMIC DNA]</scope>
    <source>
        <strain evidence="7 8">59</strain>
    </source>
</reference>
<dbReference type="GO" id="GO:0016787">
    <property type="term" value="F:hydrolase activity"/>
    <property type="evidence" value="ECO:0007669"/>
    <property type="project" value="UniProtKB-KW"/>
</dbReference>
<dbReference type="CDD" id="cd18011">
    <property type="entry name" value="DEXDc_RapA"/>
    <property type="match status" value="1"/>
</dbReference>
<evidence type="ECO:0000259" key="5">
    <source>
        <dbReference type="PROSITE" id="PS51192"/>
    </source>
</evidence>
<dbReference type="Pfam" id="PF00271">
    <property type="entry name" value="Helicase_C"/>
    <property type="match status" value="1"/>
</dbReference>
<name>A0A657LSD8_9HYPH</name>
<evidence type="ECO:0000313" key="8">
    <source>
        <dbReference type="Proteomes" id="UP000182661"/>
    </source>
</evidence>
<dbReference type="PROSITE" id="PS51194">
    <property type="entry name" value="HELICASE_CTER"/>
    <property type="match status" value="1"/>
</dbReference>
<dbReference type="RefSeq" id="WP_071834803.1">
    <property type="nucleotide sequence ID" value="NZ_LSRP01000114.1"/>
</dbReference>
<dbReference type="Gene3D" id="3.40.50.10810">
    <property type="entry name" value="Tandem AAA-ATPase domain"/>
    <property type="match status" value="1"/>
</dbReference>
<dbReference type="GO" id="GO:0005524">
    <property type="term" value="F:ATP binding"/>
    <property type="evidence" value="ECO:0007669"/>
    <property type="project" value="UniProtKB-KW"/>
</dbReference>
<organism evidence="7 8">
    <name type="scientific">Pararhizobium antarcticum</name>
    <dbReference type="NCBI Taxonomy" id="1798805"/>
    <lineage>
        <taxon>Bacteria</taxon>
        <taxon>Pseudomonadati</taxon>
        <taxon>Pseudomonadota</taxon>
        <taxon>Alphaproteobacteria</taxon>
        <taxon>Hyphomicrobiales</taxon>
        <taxon>Rhizobiaceae</taxon>
        <taxon>Rhizobium/Agrobacterium group</taxon>
        <taxon>Pararhizobium</taxon>
    </lineage>
</organism>
<comment type="caution">
    <text evidence="7">The sequence shown here is derived from an EMBL/GenBank/DDBJ whole genome shotgun (WGS) entry which is preliminary data.</text>
</comment>
<dbReference type="Gene3D" id="3.40.50.300">
    <property type="entry name" value="P-loop containing nucleotide triphosphate hydrolases"/>
    <property type="match status" value="1"/>
</dbReference>
<dbReference type="InterPro" id="IPR000330">
    <property type="entry name" value="SNF2_N"/>
</dbReference>
<dbReference type="InterPro" id="IPR014001">
    <property type="entry name" value="Helicase_ATP-bd"/>
</dbReference>
<keyword evidence="3 7" id="KW-0347">Helicase</keyword>
<dbReference type="PROSITE" id="PS51192">
    <property type="entry name" value="HELICASE_ATP_BIND_1"/>
    <property type="match status" value="1"/>
</dbReference>
<dbReference type="SMART" id="SM00487">
    <property type="entry name" value="DEXDc"/>
    <property type="match status" value="1"/>
</dbReference>
<evidence type="ECO:0000256" key="1">
    <source>
        <dbReference type="ARBA" id="ARBA00022741"/>
    </source>
</evidence>
<dbReference type="Pfam" id="PF00176">
    <property type="entry name" value="SNF2-rel_dom"/>
    <property type="match status" value="1"/>
</dbReference>
<keyword evidence="2" id="KW-0378">Hydrolase</keyword>
<sequence>MTVTFAPGDLVRARGREWVALPSPREGILALRPLSGSENDTVILDPALETLPVSAARFDMPSDAAPTVQSKAALLADALRLTLRRGAGPFRSAAQLAFEPRTYQLVPLLMALRLQVPRLLIADDVGIGKTIEAGLILRELMDRGEVDGFSVLCPPHLVEQWVGELKHRFGIDAVAVTSGSAARLERGLPLAQTLFDAYPYTVVSLDYIKAEKRREGFARACPDFVIVDEAHACVGTHKGKQQRFELLAGLARDPERRLILLTATPHSGDEDAFGRLLSLIEPSFGAMNFEDARYRERLARHFVQRQRIDLVSGAWDENRAFPKHETTESAYRLSQTHLDFQEAVLDYCFGVVSRAGSGQREQRLAFWGTLALMRCVGSSPAAALSALRNRMSKESDRLEPQIYDEDSDDEDAVDIEPGTGFETDPALLALIRQVEELVHEADPKLKALIDALNPLIKKGANPVVFCRYLATAEHVRNGLRKAFPKVVVEAVTGVLTPDERRDRVADMAAADDQKENQRILVATDCLSEGINLQQLFDTVIHYDLSWNPTRHQQREGRVDRFGQPAELVRSIMMFSPDSAIDGAVLEVILRKAEEIRKATGVTVPLPDNRGPVTDALMASMMLRRGGTRQLALDLRLDDGTKAMDARWRDASENEKKSRARFAQNAMKPQEVAPEWEKVRTLLGSPDDAKVFVERAMSRFGVPLEPRKTLLIAHVHALESGLKERLAQRKLTGSVRLAMNEPAPSGTALVTRTHPLTATLAEALVEASLDPETLSGLGIGRVGAWPTTAVQQVTRVALLRIRFKLTVHGRKERLLLAEEAALVAMQGGEIVASSEAARVLLNTPAAADLASTARDRFVVKAKEDLPFQLDGPLAVFVRTRAEELMQDHARLRAAAGSASRVTVEAVLPPDVIGLFVLIPSEV</sequence>
<dbReference type="CDD" id="cd18793">
    <property type="entry name" value="SF2_C_SNF"/>
    <property type="match status" value="1"/>
</dbReference>
<dbReference type="SMART" id="SM00490">
    <property type="entry name" value="HELICc"/>
    <property type="match status" value="1"/>
</dbReference>
<accession>A0A657LSD8</accession>
<proteinExistence type="predicted"/>
<dbReference type="AlphaFoldDB" id="A0A657LSD8"/>
<protein>
    <submittedName>
        <fullName evidence="7">Helicase</fullName>
    </submittedName>
</protein>
<evidence type="ECO:0000256" key="3">
    <source>
        <dbReference type="ARBA" id="ARBA00022806"/>
    </source>
</evidence>
<dbReference type="InterPro" id="IPR027417">
    <property type="entry name" value="P-loop_NTPase"/>
</dbReference>
<evidence type="ECO:0000256" key="4">
    <source>
        <dbReference type="ARBA" id="ARBA00022840"/>
    </source>
</evidence>
<dbReference type="OrthoDB" id="9814088at2"/>
<evidence type="ECO:0000259" key="6">
    <source>
        <dbReference type="PROSITE" id="PS51194"/>
    </source>
</evidence>
<feature type="domain" description="Helicase ATP-binding" evidence="5">
    <location>
        <begin position="110"/>
        <end position="283"/>
    </location>
</feature>
<evidence type="ECO:0000313" key="7">
    <source>
        <dbReference type="EMBL" id="OJF92628.1"/>
    </source>
</evidence>
<dbReference type="EMBL" id="LSRP01000114">
    <property type="protein sequence ID" value="OJF92628.1"/>
    <property type="molecule type" value="Genomic_DNA"/>
</dbReference>
<dbReference type="InterPro" id="IPR001650">
    <property type="entry name" value="Helicase_C-like"/>
</dbReference>
<dbReference type="SUPFAM" id="SSF52540">
    <property type="entry name" value="P-loop containing nucleoside triphosphate hydrolases"/>
    <property type="match status" value="1"/>
</dbReference>